<dbReference type="PANTHER" id="PTHR10073">
    <property type="entry name" value="DNA MISMATCH REPAIR PROTEIN MLH, PMS, MUTL"/>
    <property type="match status" value="1"/>
</dbReference>
<dbReference type="CDD" id="cd03484">
    <property type="entry name" value="MutL_Trans_hPMS_2_like"/>
    <property type="match status" value="1"/>
</dbReference>
<feature type="compositionally biased region" description="Low complexity" evidence="1">
    <location>
        <begin position="170"/>
        <end position="182"/>
    </location>
</feature>
<dbReference type="GO" id="GO:0140664">
    <property type="term" value="F:ATP-dependent DNA damage sensor activity"/>
    <property type="evidence" value="ECO:0007669"/>
    <property type="project" value="InterPro"/>
</dbReference>
<dbReference type="Gene3D" id="3.30.1370.100">
    <property type="entry name" value="MutL, C-terminal domain, regulatory subdomain"/>
    <property type="match status" value="1"/>
</dbReference>
<evidence type="ECO:0000256" key="1">
    <source>
        <dbReference type="SAM" id="MobiDB-lite"/>
    </source>
</evidence>
<sequence>MSTLVSLDLLLEMHPTNAGPGLQGVLRTDRESKQVRVLGHVSRPVQGDGRQAPDRQMFFVNGRPCGLPQFAKTFNEVYKAYNISQSPFIFANVQLDTNMYDVNVSPDKRSILLHDQSLLLDRLRSSLVRLFDSHDYQLPTTQVLTTETPGCPASVDANRRSISLIRENSPHASESELSAASHSESDGESPFNTGFVKGNSSKMTRQEDKIASGGREGARIAPESLTKWFGCDANRPPNSNCTSQNTHVKRRRPSLSLFASSRTTALTDSDTEQTSQSESLRGVDPIADTAPRNATVVDHGTNSHKPGEALSDSRSPTALSWNAISSVPSTSFVQTIGHGDTVLLSQKKQPHKGAVPQTLGDSHYSHLPNSGHTGKVCGFGEFKGRTAQCSCSSCSSDPENPEDTILDDRFSSSYTKTQLSEALTLHPKGMAKHNTENLGGTRLVTPRPNEPQIEEDKHIRRSVSDSNDLDNVAQGDTNGRPHANSSASRRNRALGDGLRKKFGTAQYSQIIRATEATLASLSSSWLAYSVQNIAGPVEEGVADITASDAESKLPLIIAKDDFSKMRVVGQFNLGFIIAVRPKSHRHTCREADDVDELFIIDQHASDEKFNFERLQANTVIQSQRLVYPKSLQLTALEEEIVLENLPALEANGFKIQVDSTGGSPVGARCQLLALPLSREVTFTLNDLEELIALLAEESSGSRHIPRPSRVRKMFAMRACRSSIMIGKPLTANQMYLLLRHMGELDKPWNCPHGRPTMRHLCSLLAWDKAKWVADLHGNSTAESWLAYSMDY</sequence>
<evidence type="ECO:0000313" key="4">
    <source>
        <dbReference type="EMBL" id="EFY86086.1"/>
    </source>
</evidence>
<feature type="region of interest" description="Disordered" evidence="1">
    <location>
        <begin position="231"/>
        <end position="315"/>
    </location>
</feature>
<dbReference type="HOGENOM" id="CLU_004131_0_0_1"/>
<dbReference type="InterPro" id="IPR014721">
    <property type="entry name" value="Ribsml_uS5_D2-typ_fold_subgr"/>
</dbReference>
<dbReference type="GO" id="GO:0005524">
    <property type="term" value="F:ATP binding"/>
    <property type="evidence" value="ECO:0007669"/>
    <property type="project" value="InterPro"/>
</dbReference>
<accession>E9EDE6</accession>
<evidence type="ECO:0000313" key="5">
    <source>
        <dbReference type="Proteomes" id="UP000002499"/>
    </source>
</evidence>
<proteinExistence type="predicted"/>
<dbReference type="GO" id="GO:0006298">
    <property type="term" value="P:mismatch repair"/>
    <property type="evidence" value="ECO:0007669"/>
    <property type="project" value="InterPro"/>
</dbReference>
<feature type="compositionally biased region" description="Polar residues" evidence="1">
    <location>
        <begin position="236"/>
        <end position="246"/>
    </location>
</feature>
<dbReference type="FunCoup" id="E9EDE6">
    <property type="interactions" value="699"/>
</dbReference>
<feature type="domain" description="DNA mismatch repair protein S5" evidence="3">
    <location>
        <begin position="1"/>
        <end position="132"/>
    </location>
</feature>
<dbReference type="InParanoid" id="E9EDE6"/>
<gene>
    <name evidence="4" type="ORF">MAC_07894</name>
</gene>
<dbReference type="GO" id="GO:0030983">
    <property type="term" value="F:mismatched DNA binding"/>
    <property type="evidence" value="ECO:0007669"/>
    <property type="project" value="InterPro"/>
</dbReference>
<feature type="region of interest" description="Disordered" evidence="1">
    <location>
        <begin position="168"/>
        <end position="218"/>
    </location>
</feature>
<dbReference type="SUPFAM" id="SSF118116">
    <property type="entry name" value="DNA mismatch repair protein MutL"/>
    <property type="match status" value="1"/>
</dbReference>
<dbReference type="KEGG" id="maw:19252205"/>
<dbReference type="InterPro" id="IPR020568">
    <property type="entry name" value="Ribosomal_Su5_D2-typ_SF"/>
</dbReference>
<organism evidence="5">
    <name type="scientific">Metarhizium acridum (strain CQMa 102)</name>
    <dbReference type="NCBI Taxonomy" id="655827"/>
    <lineage>
        <taxon>Eukaryota</taxon>
        <taxon>Fungi</taxon>
        <taxon>Dikarya</taxon>
        <taxon>Ascomycota</taxon>
        <taxon>Pezizomycotina</taxon>
        <taxon>Sordariomycetes</taxon>
        <taxon>Hypocreomycetidae</taxon>
        <taxon>Hypocreales</taxon>
        <taxon>Clavicipitaceae</taxon>
        <taxon>Metarhizium</taxon>
    </lineage>
</organism>
<feature type="compositionally biased region" description="Polar residues" evidence="1">
    <location>
        <begin position="257"/>
        <end position="279"/>
    </location>
</feature>
<dbReference type="Pfam" id="PF08676">
    <property type="entry name" value="MutL_C"/>
    <property type="match status" value="1"/>
</dbReference>
<dbReference type="InterPro" id="IPR042120">
    <property type="entry name" value="MutL_C_dimsub"/>
</dbReference>
<dbReference type="SMART" id="SM01340">
    <property type="entry name" value="DNA_mis_repair"/>
    <property type="match status" value="1"/>
</dbReference>
<dbReference type="Gene3D" id="3.30.1540.20">
    <property type="entry name" value="MutL, C-terminal domain, dimerisation subdomain"/>
    <property type="match status" value="1"/>
</dbReference>
<dbReference type="Proteomes" id="UP000002499">
    <property type="component" value="Unassembled WGS sequence"/>
</dbReference>
<dbReference type="InterPro" id="IPR042121">
    <property type="entry name" value="MutL_C_regsub"/>
</dbReference>
<dbReference type="GO" id="GO:0032389">
    <property type="term" value="C:MutLalpha complex"/>
    <property type="evidence" value="ECO:0007669"/>
    <property type="project" value="TreeGrafter"/>
</dbReference>
<dbReference type="SMART" id="SM00853">
    <property type="entry name" value="MutL_C"/>
    <property type="match status" value="1"/>
</dbReference>
<dbReference type="InterPro" id="IPR013507">
    <property type="entry name" value="DNA_mismatch_S5_2-like"/>
</dbReference>
<dbReference type="FunFam" id="3.30.1370.100:FF:000001">
    <property type="entry name" value="Mismatch repair endonuclease pms1, putative"/>
    <property type="match status" value="1"/>
</dbReference>
<dbReference type="Pfam" id="PF01119">
    <property type="entry name" value="DNA_mis_repair"/>
    <property type="match status" value="1"/>
</dbReference>
<dbReference type="EMBL" id="GL698557">
    <property type="protein sequence ID" value="EFY86086.1"/>
    <property type="molecule type" value="Genomic_DNA"/>
</dbReference>
<reference evidence="4 5" key="1">
    <citation type="journal article" date="2011" name="PLoS Genet.">
        <title>Genome sequencing and comparative transcriptomics of the model entomopathogenic fungi Metarhizium anisopliae and M. acridum.</title>
        <authorList>
            <person name="Gao Q."/>
            <person name="Jin K."/>
            <person name="Ying S.H."/>
            <person name="Zhang Y."/>
            <person name="Xiao G."/>
            <person name="Shang Y."/>
            <person name="Duan Z."/>
            <person name="Hu X."/>
            <person name="Xie X.Q."/>
            <person name="Zhou G."/>
            <person name="Peng G."/>
            <person name="Luo Z."/>
            <person name="Huang W."/>
            <person name="Wang B."/>
            <person name="Fang W."/>
            <person name="Wang S."/>
            <person name="Zhong Y."/>
            <person name="Ma L.J."/>
            <person name="St Leger R.J."/>
            <person name="Zhao G.P."/>
            <person name="Pei Y."/>
            <person name="Feng M.G."/>
            <person name="Xia Y."/>
            <person name="Wang C."/>
        </authorList>
    </citation>
    <scope>NUCLEOTIDE SEQUENCE [LARGE SCALE GENOMIC DNA]</scope>
    <source>
        <strain evidence="4 5">CQMa 102</strain>
    </source>
</reference>
<dbReference type="GO" id="GO:0016887">
    <property type="term" value="F:ATP hydrolysis activity"/>
    <property type="evidence" value="ECO:0007669"/>
    <property type="project" value="InterPro"/>
</dbReference>
<feature type="domain" description="MutL C-terminal dimerisation" evidence="2">
    <location>
        <begin position="567"/>
        <end position="729"/>
    </location>
</feature>
<dbReference type="InterPro" id="IPR014790">
    <property type="entry name" value="MutL_C"/>
</dbReference>
<dbReference type="AlphaFoldDB" id="E9EDE6"/>
<dbReference type="OrthoDB" id="4941327at2759"/>
<dbReference type="GeneID" id="19252205"/>
<dbReference type="InterPro" id="IPR038973">
    <property type="entry name" value="MutL/Mlh/Pms-like"/>
</dbReference>
<dbReference type="FunFam" id="3.30.230.10:FF:000120">
    <property type="entry name" value="Mismatch repair endonuclease PMS2"/>
    <property type="match status" value="1"/>
</dbReference>
<dbReference type="SUPFAM" id="SSF54211">
    <property type="entry name" value="Ribosomal protein S5 domain 2-like"/>
    <property type="match status" value="1"/>
</dbReference>
<evidence type="ECO:0000259" key="3">
    <source>
        <dbReference type="SMART" id="SM01340"/>
    </source>
</evidence>
<evidence type="ECO:0000259" key="2">
    <source>
        <dbReference type="SMART" id="SM00853"/>
    </source>
</evidence>
<name>E9EDE6_METAQ</name>
<dbReference type="eggNOG" id="KOG1978">
    <property type="taxonomic scope" value="Eukaryota"/>
</dbReference>
<protein>
    <submittedName>
        <fullName evidence="4">Putative DNA mismatch repair protein PMS1</fullName>
    </submittedName>
</protein>
<dbReference type="PANTHER" id="PTHR10073:SF52">
    <property type="entry name" value="MISMATCH REPAIR ENDONUCLEASE PMS2"/>
    <property type="match status" value="1"/>
</dbReference>
<keyword evidence="5" id="KW-1185">Reference proteome</keyword>
<feature type="region of interest" description="Disordered" evidence="1">
    <location>
        <begin position="428"/>
        <end position="495"/>
    </location>
</feature>
<dbReference type="STRING" id="655827.E9EDE6"/>
<dbReference type="InterPro" id="IPR037198">
    <property type="entry name" value="MutL_C_sf"/>
</dbReference>
<dbReference type="Gene3D" id="3.30.230.10">
    <property type="match status" value="1"/>
</dbReference>